<dbReference type="EMBL" id="CM056741">
    <property type="protein sequence ID" value="KAJ8682254.1"/>
    <property type="molecule type" value="Genomic_DNA"/>
</dbReference>
<comment type="caution">
    <text evidence="1">The sequence shown here is derived from an EMBL/GenBank/DDBJ whole genome shotgun (WGS) entry which is preliminary data.</text>
</comment>
<dbReference type="Proteomes" id="UP001239111">
    <property type="component" value="Chromosome 1"/>
</dbReference>
<sequence>MIVNAPSNINEQSELLHYDLTVRAAVDLHREAEVYQLRPAPPIAPGVDPGFRFILQRVAADHQPVVPAARANDEDQLQQPAQEEAVQSPDEAIWQVIRRAVSGDEPPNAE</sequence>
<organism evidence="1 2">
    <name type="scientific">Eretmocerus hayati</name>
    <dbReference type="NCBI Taxonomy" id="131215"/>
    <lineage>
        <taxon>Eukaryota</taxon>
        <taxon>Metazoa</taxon>
        <taxon>Ecdysozoa</taxon>
        <taxon>Arthropoda</taxon>
        <taxon>Hexapoda</taxon>
        <taxon>Insecta</taxon>
        <taxon>Pterygota</taxon>
        <taxon>Neoptera</taxon>
        <taxon>Endopterygota</taxon>
        <taxon>Hymenoptera</taxon>
        <taxon>Apocrita</taxon>
        <taxon>Proctotrupomorpha</taxon>
        <taxon>Chalcidoidea</taxon>
        <taxon>Aphelinidae</taxon>
        <taxon>Aphelininae</taxon>
        <taxon>Eretmocerus</taxon>
    </lineage>
</organism>
<accession>A0ACC2PFA5</accession>
<keyword evidence="2" id="KW-1185">Reference proteome</keyword>
<reference evidence="1" key="1">
    <citation type="submission" date="2023-04" db="EMBL/GenBank/DDBJ databases">
        <title>A chromosome-level genome assembly of the parasitoid wasp Eretmocerus hayati.</title>
        <authorList>
            <person name="Zhong Y."/>
            <person name="Liu S."/>
            <person name="Liu Y."/>
        </authorList>
    </citation>
    <scope>NUCLEOTIDE SEQUENCE</scope>
    <source>
        <strain evidence="1">ZJU_SS_LIU_2023</strain>
    </source>
</reference>
<evidence type="ECO:0000313" key="1">
    <source>
        <dbReference type="EMBL" id="KAJ8682254.1"/>
    </source>
</evidence>
<gene>
    <name evidence="1" type="ORF">QAD02_018046</name>
</gene>
<evidence type="ECO:0000313" key="2">
    <source>
        <dbReference type="Proteomes" id="UP001239111"/>
    </source>
</evidence>
<proteinExistence type="predicted"/>
<name>A0ACC2PFA5_9HYME</name>
<protein>
    <submittedName>
        <fullName evidence="1">Uncharacterized protein</fullName>
    </submittedName>
</protein>